<dbReference type="EMBL" id="JBHTCA010000009">
    <property type="protein sequence ID" value="MFC7409810.1"/>
    <property type="molecule type" value="Genomic_DNA"/>
</dbReference>
<dbReference type="InterPro" id="IPR012312">
    <property type="entry name" value="Hemerythrin-like"/>
</dbReference>
<sequence>MSTHAFPGFHSPGASTEAPLEMLAACHGRVHKQCETLGRLAAHLPTHGSDTAAQQAATAVMRYFDTAARDHHADEEEDLFPALLEAMAGSDAVCLRALTDGLVAEHRVLEGHWAALREVLARIAKGEPVALPPSDVQAFVAAYAAHIEKEDTELLPMAARLLSDADITRVGTAMRVRRGIGAID</sequence>
<dbReference type="Pfam" id="PF01814">
    <property type="entry name" value="Hemerythrin"/>
    <property type="match status" value="1"/>
</dbReference>
<accession>A0ABW2QK46</accession>
<reference evidence="3" key="1">
    <citation type="journal article" date="2019" name="Int. J. Syst. Evol. Microbiol.">
        <title>The Global Catalogue of Microorganisms (GCM) 10K type strain sequencing project: providing services to taxonomists for standard genome sequencing and annotation.</title>
        <authorList>
            <consortium name="The Broad Institute Genomics Platform"/>
            <consortium name="The Broad Institute Genome Sequencing Center for Infectious Disease"/>
            <person name="Wu L."/>
            <person name="Ma J."/>
        </authorList>
    </citation>
    <scope>NUCLEOTIDE SEQUENCE [LARGE SCALE GENOMIC DNA]</scope>
    <source>
        <strain evidence="3">CGMCC 1.12371</strain>
    </source>
</reference>
<name>A0ABW2QK46_9BURK</name>
<evidence type="ECO:0000313" key="2">
    <source>
        <dbReference type="EMBL" id="MFC7409810.1"/>
    </source>
</evidence>
<dbReference type="CDD" id="cd12108">
    <property type="entry name" value="Hr-like"/>
    <property type="match status" value="1"/>
</dbReference>
<feature type="domain" description="Hemerythrin-like" evidence="1">
    <location>
        <begin position="19"/>
        <end position="158"/>
    </location>
</feature>
<proteinExistence type="predicted"/>
<keyword evidence="3" id="KW-1185">Reference proteome</keyword>
<dbReference type="RefSeq" id="WP_382223983.1">
    <property type="nucleotide sequence ID" value="NZ_JBHTCA010000009.1"/>
</dbReference>
<gene>
    <name evidence="2" type="ORF">ACFQPB_13140</name>
</gene>
<protein>
    <submittedName>
        <fullName evidence="2">Hemerythrin domain-containing protein</fullName>
    </submittedName>
</protein>
<comment type="caution">
    <text evidence="2">The sequence shown here is derived from an EMBL/GenBank/DDBJ whole genome shotgun (WGS) entry which is preliminary data.</text>
</comment>
<evidence type="ECO:0000313" key="3">
    <source>
        <dbReference type="Proteomes" id="UP001596501"/>
    </source>
</evidence>
<dbReference type="Proteomes" id="UP001596501">
    <property type="component" value="Unassembled WGS sequence"/>
</dbReference>
<organism evidence="2 3">
    <name type="scientific">Hydrogenophaga atypica</name>
    <dbReference type="NCBI Taxonomy" id="249409"/>
    <lineage>
        <taxon>Bacteria</taxon>
        <taxon>Pseudomonadati</taxon>
        <taxon>Pseudomonadota</taxon>
        <taxon>Betaproteobacteria</taxon>
        <taxon>Burkholderiales</taxon>
        <taxon>Comamonadaceae</taxon>
        <taxon>Hydrogenophaga</taxon>
    </lineage>
</organism>
<dbReference type="Gene3D" id="1.20.120.520">
    <property type="entry name" value="nmb1532 protein domain like"/>
    <property type="match status" value="1"/>
</dbReference>
<evidence type="ECO:0000259" key="1">
    <source>
        <dbReference type="Pfam" id="PF01814"/>
    </source>
</evidence>